<keyword evidence="5 9" id="KW-1133">Transmembrane helix</keyword>
<proteinExistence type="inferred from homology"/>
<dbReference type="Pfam" id="PF01496">
    <property type="entry name" value="V_ATPase_I"/>
    <property type="match status" value="1"/>
</dbReference>
<dbReference type="PANTHER" id="PTHR11629:SF63">
    <property type="entry name" value="V-TYPE PROTON ATPASE SUBUNIT A"/>
    <property type="match status" value="1"/>
</dbReference>
<name>A0A644VD97_9ZZZZ</name>
<feature type="transmembrane region" description="Helical" evidence="9">
    <location>
        <begin position="452"/>
        <end position="473"/>
    </location>
</feature>
<evidence type="ECO:0000256" key="4">
    <source>
        <dbReference type="ARBA" id="ARBA00022692"/>
    </source>
</evidence>
<feature type="transmembrane region" description="Helical" evidence="9">
    <location>
        <begin position="556"/>
        <end position="578"/>
    </location>
</feature>
<evidence type="ECO:0000313" key="10">
    <source>
        <dbReference type="EMBL" id="MPL89260.1"/>
    </source>
</evidence>
<protein>
    <recommendedName>
        <fullName evidence="11">V-type ATP synthase subunit I</fullName>
    </recommendedName>
</protein>
<keyword evidence="8" id="KW-0175">Coiled coil</keyword>
<dbReference type="GO" id="GO:0051117">
    <property type="term" value="F:ATPase binding"/>
    <property type="evidence" value="ECO:0007669"/>
    <property type="project" value="TreeGrafter"/>
</dbReference>
<feature type="transmembrane region" description="Helical" evidence="9">
    <location>
        <begin position="423"/>
        <end position="445"/>
    </location>
</feature>
<feature type="coiled-coil region" evidence="8">
    <location>
        <begin position="89"/>
        <end position="116"/>
    </location>
</feature>
<keyword evidence="7 9" id="KW-0472">Membrane</keyword>
<comment type="similarity">
    <text evidence="2">Belongs to the V-ATPase 116 kDa subunit family.</text>
</comment>
<evidence type="ECO:0008006" key="11">
    <source>
        <dbReference type="Google" id="ProtNLM"/>
    </source>
</evidence>
<dbReference type="GO" id="GO:0033179">
    <property type="term" value="C:proton-transporting V-type ATPase, V0 domain"/>
    <property type="evidence" value="ECO:0007669"/>
    <property type="project" value="InterPro"/>
</dbReference>
<feature type="transmembrane region" description="Helical" evidence="9">
    <location>
        <begin position="383"/>
        <end position="403"/>
    </location>
</feature>
<dbReference type="InterPro" id="IPR002490">
    <property type="entry name" value="V-ATPase_116kDa_su"/>
</dbReference>
<evidence type="ECO:0000256" key="5">
    <source>
        <dbReference type="ARBA" id="ARBA00022989"/>
    </source>
</evidence>
<keyword evidence="3" id="KW-0813">Transport</keyword>
<evidence type="ECO:0000256" key="8">
    <source>
        <dbReference type="SAM" id="Coils"/>
    </source>
</evidence>
<feature type="transmembrane region" description="Helical" evidence="9">
    <location>
        <begin position="479"/>
        <end position="496"/>
    </location>
</feature>
<evidence type="ECO:0000256" key="6">
    <source>
        <dbReference type="ARBA" id="ARBA00023065"/>
    </source>
</evidence>
<gene>
    <name evidence="10" type="ORF">SDC9_35293</name>
</gene>
<evidence type="ECO:0000256" key="9">
    <source>
        <dbReference type="SAM" id="Phobius"/>
    </source>
</evidence>
<evidence type="ECO:0000256" key="3">
    <source>
        <dbReference type="ARBA" id="ARBA00022448"/>
    </source>
</evidence>
<evidence type="ECO:0000256" key="1">
    <source>
        <dbReference type="ARBA" id="ARBA00004141"/>
    </source>
</evidence>
<keyword evidence="4 9" id="KW-0812">Transmembrane</keyword>
<feature type="transmembrane region" description="Helical" evidence="9">
    <location>
        <begin position="529"/>
        <end position="550"/>
    </location>
</feature>
<evidence type="ECO:0000256" key="7">
    <source>
        <dbReference type="ARBA" id="ARBA00023136"/>
    </source>
</evidence>
<sequence length="618" mass="68333">MLVPMKKAMLYALKEDRDSILLALQREGNIMLIPSAEEKGLPGAENVGNEVEKTHGAIKFMDMHVGKSPFLASRTPVSYTKFLQNTPEAAGLAQQVATLEDKISSLRNEAITMLAQAEALKPWLKLDIPLEALGATVSSVYFAGYMPELTKDEFLADIKDLTAEVIVLDEAPEGRAIVVFAYKADGPEVKHFLKAHDFADVVFPKRIGLAREIAADLTDAARMKESLADNLEEEAKKVAGRRDELQLYYDQLIAKQDRMAAGGLETQKTFFVQGWVRADKTDEVVRAVKEVTSAYDLNFVEPEEGEISPTVMENGKLSRPYEFVTELYSRPKIGSLDPNFMMAPFHFIFFGMMLSDAGYGLVLTILLYIVLKLFKPQDSTGKLLTVIFFGGISTVIWGILFGGWFGLEWRPLLFAPMKEPLKMLALCFGLGALHLGTGMCMKMYLEVKRGNVWAAIFDELSWLVMFLGLFLMALLPSEIGKYLAILGAATIVFTGGREKKGIIAKFFGGLLTLYNISGYVSDLLSYSRLFALGLATGVIAMVINTVAQMLWETGPIGVLAAVVVLIGGHFFNIIINVLGSFVHSSRLQYIEFFGKFYEAGGRAFIPLAIRTKYVDVTK</sequence>
<comment type="caution">
    <text evidence="10">The sequence shown here is derived from an EMBL/GenBank/DDBJ whole genome shotgun (WGS) entry which is preliminary data.</text>
</comment>
<feature type="transmembrane region" description="Helical" evidence="9">
    <location>
        <begin position="347"/>
        <end position="371"/>
    </location>
</feature>
<dbReference type="PANTHER" id="PTHR11629">
    <property type="entry name" value="VACUOLAR PROTON ATPASES"/>
    <property type="match status" value="1"/>
</dbReference>
<dbReference type="GO" id="GO:0016471">
    <property type="term" value="C:vacuolar proton-transporting V-type ATPase complex"/>
    <property type="evidence" value="ECO:0007669"/>
    <property type="project" value="TreeGrafter"/>
</dbReference>
<dbReference type="EMBL" id="VSSQ01000276">
    <property type="protein sequence ID" value="MPL89260.1"/>
    <property type="molecule type" value="Genomic_DNA"/>
</dbReference>
<organism evidence="10">
    <name type="scientific">bioreactor metagenome</name>
    <dbReference type="NCBI Taxonomy" id="1076179"/>
    <lineage>
        <taxon>unclassified sequences</taxon>
        <taxon>metagenomes</taxon>
        <taxon>ecological metagenomes</taxon>
    </lineage>
</organism>
<comment type="subcellular location">
    <subcellularLocation>
        <location evidence="1">Membrane</location>
        <topology evidence="1">Multi-pass membrane protein</topology>
    </subcellularLocation>
</comment>
<reference evidence="10" key="1">
    <citation type="submission" date="2019-08" db="EMBL/GenBank/DDBJ databases">
        <authorList>
            <person name="Kucharzyk K."/>
            <person name="Murdoch R.W."/>
            <person name="Higgins S."/>
            <person name="Loffler F."/>
        </authorList>
    </citation>
    <scope>NUCLEOTIDE SEQUENCE</scope>
</reference>
<dbReference type="GO" id="GO:0046961">
    <property type="term" value="F:proton-transporting ATPase activity, rotational mechanism"/>
    <property type="evidence" value="ECO:0007669"/>
    <property type="project" value="InterPro"/>
</dbReference>
<keyword evidence="6" id="KW-0406">Ion transport</keyword>
<feature type="coiled-coil region" evidence="8">
    <location>
        <begin position="214"/>
        <end position="248"/>
    </location>
</feature>
<evidence type="ECO:0000256" key="2">
    <source>
        <dbReference type="ARBA" id="ARBA00009904"/>
    </source>
</evidence>
<accession>A0A644VD97</accession>
<dbReference type="AlphaFoldDB" id="A0A644VD97"/>
<dbReference type="GO" id="GO:0007035">
    <property type="term" value="P:vacuolar acidification"/>
    <property type="evidence" value="ECO:0007669"/>
    <property type="project" value="TreeGrafter"/>
</dbReference>